<accession>A0A914DFH3</accession>
<dbReference type="InterPro" id="IPR037401">
    <property type="entry name" value="SnoaL-like"/>
</dbReference>
<protein>
    <submittedName>
        <fullName evidence="3">SnoaL-like domain-containing protein</fullName>
    </submittedName>
</protein>
<organism evidence="2 3">
    <name type="scientific">Acrobeloides nanus</name>
    <dbReference type="NCBI Taxonomy" id="290746"/>
    <lineage>
        <taxon>Eukaryota</taxon>
        <taxon>Metazoa</taxon>
        <taxon>Ecdysozoa</taxon>
        <taxon>Nematoda</taxon>
        <taxon>Chromadorea</taxon>
        <taxon>Rhabditida</taxon>
        <taxon>Tylenchina</taxon>
        <taxon>Cephalobomorpha</taxon>
        <taxon>Cephaloboidea</taxon>
        <taxon>Cephalobidae</taxon>
        <taxon>Acrobeloides</taxon>
    </lineage>
</organism>
<reference evidence="3" key="1">
    <citation type="submission" date="2022-11" db="UniProtKB">
        <authorList>
            <consortium name="WormBaseParasite"/>
        </authorList>
    </citation>
    <scope>IDENTIFICATION</scope>
</reference>
<name>A0A914DFH3_9BILA</name>
<proteinExistence type="predicted"/>
<dbReference type="InterPro" id="IPR032710">
    <property type="entry name" value="NTF2-like_dom_sf"/>
</dbReference>
<keyword evidence="2" id="KW-1185">Reference proteome</keyword>
<feature type="domain" description="SnoaL-like" evidence="1">
    <location>
        <begin position="16"/>
        <end position="114"/>
    </location>
</feature>
<dbReference type="Gene3D" id="3.10.450.50">
    <property type="match status" value="1"/>
</dbReference>
<evidence type="ECO:0000313" key="2">
    <source>
        <dbReference type="Proteomes" id="UP000887540"/>
    </source>
</evidence>
<dbReference type="WBParaSite" id="ACRNAN_scaffold2382.g20645.t1">
    <property type="protein sequence ID" value="ACRNAN_scaffold2382.g20645.t1"/>
    <property type="gene ID" value="ACRNAN_scaffold2382.g20645"/>
</dbReference>
<sequence length="129" mass="15164">MEQAEIDRLLKEVQDEFISIFETKDIDKILDEYHPQAVIVHRDGGAIYGREGLRKFYEGCFKECSGSYKVNPTKNKATPDGEYLIQEGYLECEVKGEKKKCNYLSIFKRVDDGKYMYYRDEVDSKFMDE</sequence>
<dbReference type="Pfam" id="PF12680">
    <property type="entry name" value="SnoaL_2"/>
    <property type="match status" value="1"/>
</dbReference>
<evidence type="ECO:0000259" key="1">
    <source>
        <dbReference type="Pfam" id="PF12680"/>
    </source>
</evidence>
<evidence type="ECO:0000313" key="3">
    <source>
        <dbReference type="WBParaSite" id="ACRNAN_scaffold2382.g20645.t1"/>
    </source>
</evidence>
<dbReference type="AlphaFoldDB" id="A0A914DFH3"/>
<dbReference type="Proteomes" id="UP000887540">
    <property type="component" value="Unplaced"/>
</dbReference>
<dbReference type="SUPFAM" id="SSF54427">
    <property type="entry name" value="NTF2-like"/>
    <property type="match status" value="1"/>
</dbReference>